<gene>
    <name evidence="1" type="ORF">AXI58_01095</name>
</gene>
<dbReference type="STRING" id="1793963.AXI58_01095"/>
<reference evidence="2" key="1">
    <citation type="submission" date="2016-02" db="EMBL/GenBank/DDBJ databases">
        <authorList>
            <person name="Dunlap C."/>
        </authorList>
    </citation>
    <scope>NUCLEOTIDE SEQUENCE [LARGE SCALE GENOMIC DNA]</scope>
    <source>
        <strain evidence="2">NRRL B-41092</strain>
    </source>
</reference>
<dbReference type="AlphaFoldDB" id="A0A150F6H2"/>
<comment type="caution">
    <text evidence="1">The sequence shown here is derived from an EMBL/GenBank/DDBJ whole genome shotgun (WGS) entry which is preliminary data.</text>
</comment>
<name>A0A150F6H2_9BACI</name>
<sequence>MFTIFQIGPWIIEADVTETKKQYEKAWPGLCECGNCRNFYEAINHLSAEITALFKQFGINPSLCNDLGECGKENGLHHYIGSYPIVGRLPEGHPKFHVERAGDVRFSFSLPHTKFFIPDGFPEPIIHLDFSLELPWVLAEKDE</sequence>
<dbReference type="EMBL" id="LSBA01000023">
    <property type="protein sequence ID" value="KXZ17022.1"/>
    <property type="molecule type" value="Genomic_DNA"/>
</dbReference>
<evidence type="ECO:0000313" key="1">
    <source>
        <dbReference type="EMBL" id="KXZ17022.1"/>
    </source>
</evidence>
<dbReference type="Proteomes" id="UP000075430">
    <property type="component" value="Unassembled WGS sequence"/>
</dbReference>
<dbReference type="OrthoDB" id="1691135at2"/>
<organism evidence="1 2">
    <name type="scientific">Bacillus nakamurai</name>
    <dbReference type="NCBI Taxonomy" id="1793963"/>
    <lineage>
        <taxon>Bacteria</taxon>
        <taxon>Bacillati</taxon>
        <taxon>Bacillota</taxon>
        <taxon>Bacilli</taxon>
        <taxon>Bacillales</taxon>
        <taxon>Bacillaceae</taxon>
        <taxon>Bacillus</taxon>
    </lineage>
</organism>
<proteinExistence type="predicted"/>
<protein>
    <submittedName>
        <fullName evidence="1">Uncharacterized protein</fullName>
    </submittedName>
</protein>
<accession>A0A150F6H2</accession>
<evidence type="ECO:0000313" key="2">
    <source>
        <dbReference type="Proteomes" id="UP000075430"/>
    </source>
</evidence>
<keyword evidence="2" id="KW-1185">Reference proteome</keyword>